<feature type="transmembrane region" description="Helical" evidence="2">
    <location>
        <begin position="28"/>
        <end position="49"/>
    </location>
</feature>
<evidence type="ECO:0000256" key="2">
    <source>
        <dbReference type="SAM" id="Phobius"/>
    </source>
</evidence>
<keyword evidence="2" id="KW-0812">Transmembrane</keyword>
<gene>
    <name evidence="3" type="ORF">MYB_02250</name>
</gene>
<dbReference type="EMBL" id="CP007154">
    <property type="protein sequence ID" value="AHH45454.1"/>
    <property type="molecule type" value="Genomic_DNA"/>
</dbReference>
<dbReference type="RefSeq" id="WP_022934691.1">
    <property type="nucleotide sequence ID" value="NZ_CP007154.1"/>
</dbReference>
<evidence type="ECO:0000256" key="1">
    <source>
        <dbReference type="SAM" id="MobiDB-lite"/>
    </source>
</evidence>
<feature type="transmembrane region" description="Helical" evidence="2">
    <location>
        <begin position="104"/>
        <end position="122"/>
    </location>
</feature>
<dbReference type="eggNOG" id="ENOG5030MTM">
    <property type="taxonomic scope" value="Bacteria"/>
</dbReference>
<evidence type="ECO:0008006" key="5">
    <source>
        <dbReference type="Google" id="ProtNLM"/>
    </source>
</evidence>
<dbReference type="Gene3D" id="1.10.720.10">
    <property type="match status" value="1"/>
</dbReference>
<feature type="transmembrane region" description="Helical" evidence="2">
    <location>
        <begin position="134"/>
        <end position="157"/>
    </location>
</feature>
<name>W5UTB6_9BACT</name>
<sequence>MIPNNPLHFEKKPTVSELWKNEKKQYRLWIFLYLAVLVLSLILITSEVVLLNSKNEANPYLWTGIISISLFVISIINFAISIFQSYKNKSFISIGQYAFLPTMFANLFSIGIGFYTLSNIIIQGNTGLKISQDLYYSVTIITVLLLLDLLLLFPFLLRQVSKIRNEFRISYNSEQIEKQMEEIKNNPEKYNAFMNMFGQFGSFGQQTNSAQTNKNSYSTNDSKDESNFSTNNNFTTKKEEQIYNKVNNLSITELHKLAQKLEISSYSEMDNKELVNIIVKILSSQ</sequence>
<keyword evidence="2" id="KW-1133">Transmembrane helix</keyword>
<keyword evidence="2" id="KW-0472">Membrane</keyword>
<dbReference type="AlphaFoldDB" id="W5UTB6"/>
<keyword evidence="4" id="KW-1185">Reference proteome</keyword>
<evidence type="ECO:0000313" key="4">
    <source>
        <dbReference type="Proteomes" id="UP000019229"/>
    </source>
</evidence>
<organism evidence="3 4">
    <name type="scientific">Mesomycoplasma bovoculi M165/69</name>
    <dbReference type="NCBI Taxonomy" id="743966"/>
    <lineage>
        <taxon>Bacteria</taxon>
        <taxon>Bacillati</taxon>
        <taxon>Mycoplasmatota</taxon>
        <taxon>Mycoplasmoidales</taxon>
        <taxon>Metamycoplasmataceae</taxon>
        <taxon>Mesomycoplasma</taxon>
    </lineage>
</organism>
<dbReference type="HOGENOM" id="CLU_955855_0_0_14"/>
<dbReference type="PATRIC" id="fig|743966.3.peg.453"/>
<dbReference type="KEGG" id="mbc:MYB_02250"/>
<protein>
    <recommendedName>
        <fullName evidence="5">Rho termination factor N-terminal domain-containing protein</fullName>
    </recommendedName>
</protein>
<feature type="compositionally biased region" description="Polar residues" evidence="1">
    <location>
        <begin position="207"/>
        <end position="220"/>
    </location>
</feature>
<accession>W5UTB6</accession>
<feature type="region of interest" description="Disordered" evidence="1">
    <location>
        <begin position="207"/>
        <end position="233"/>
    </location>
</feature>
<dbReference type="OrthoDB" id="401068at2"/>
<proteinExistence type="predicted"/>
<dbReference type="STRING" id="743966.MYB_02250"/>
<feature type="transmembrane region" description="Helical" evidence="2">
    <location>
        <begin position="61"/>
        <end position="83"/>
    </location>
</feature>
<evidence type="ECO:0000313" key="3">
    <source>
        <dbReference type="EMBL" id="AHH45454.1"/>
    </source>
</evidence>
<reference evidence="3 4" key="1">
    <citation type="journal article" date="2014" name="Genome Announc.">
        <title>Complete Genome Sequence of Mycoplasma bovoculi Strain M165/69T (ATCC 29104).</title>
        <authorList>
            <person name="Calcutt M.J."/>
            <person name="Foecking M.F."/>
        </authorList>
    </citation>
    <scope>NUCLEOTIDE SEQUENCE [LARGE SCALE GENOMIC DNA]</scope>
    <source>
        <strain evidence="3">M165/69</strain>
    </source>
</reference>
<dbReference type="Proteomes" id="UP000019229">
    <property type="component" value="Chromosome"/>
</dbReference>